<evidence type="ECO:0000256" key="2">
    <source>
        <dbReference type="ARBA" id="ARBA00007911"/>
    </source>
</evidence>
<dbReference type="AlphaFoldDB" id="A0A8T2R6W5"/>
<evidence type="ECO:0000313" key="9">
    <source>
        <dbReference type="EMBL" id="KAH7292079.1"/>
    </source>
</evidence>
<evidence type="ECO:0000256" key="3">
    <source>
        <dbReference type="ARBA" id="ARBA00023015"/>
    </source>
</evidence>
<keyword evidence="10" id="KW-1185">Reference proteome</keyword>
<feature type="region of interest" description="Disordered" evidence="8">
    <location>
        <begin position="153"/>
        <end position="179"/>
    </location>
</feature>
<dbReference type="GO" id="GO:0005634">
    <property type="term" value="C:nucleus"/>
    <property type="evidence" value="ECO:0007669"/>
    <property type="project" value="UniProtKB-SubCell"/>
</dbReference>
<gene>
    <name evidence="9" type="ORF">KP509_29G050800</name>
</gene>
<dbReference type="GO" id="GO:0003700">
    <property type="term" value="F:DNA-binding transcription factor activity"/>
    <property type="evidence" value="ECO:0007669"/>
    <property type="project" value="UniProtKB-UniRule"/>
</dbReference>
<keyword evidence="6 7" id="KW-0539">Nucleus</keyword>
<dbReference type="PANTHER" id="PTHR31421">
    <property type="entry name" value="PROTEIN BASIC PENTACYSTEINE3"/>
    <property type="match status" value="1"/>
</dbReference>
<dbReference type="Proteomes" id="UP000825935">
    <property type="component" value="Chromosome 29"/>
</dbReference>
<dbReference type="EMBL" id="CM035434">
    <property type="protein sequence ID" value="KAH7292080.1"/>
    <property type="molecule type" value="Genomic_DNA"/>
</dbReference>
<keyword evidence="4 7" id="KW-0238">DNA-binding</keyword>
<comment type="caution">
    <text evidence="9">The sequence shown here is derived from an EMBL/GenBank/DDBJ whole genome shotgun (WGS) entry which is preliminary data.</text>
</comment>
<dbReference type="OMA" id="MQRDMAY"/>
<dbReference type="GO" id="GO:0009723">
    <property type="term" value="P:response to ethylene"/>
    <property type="evidence" value="ECO:0007669"/>
    <property type="project" value="TreeGrafter"/>
</dbReference>
<dbReference type="GO" id="GO:0043565">
    <property type="term" value="F:sequence-specific DNA binding"/>
    <property type="evidence" value="ECO:0007669"/>
    <property type="project" value="TreeGrafter"/>
</dbReference>
<evidence type="ECO:0000313" key="10">
    <source>
        <dbReference type="Proteomes" id="UP000825935"/>
    </source>
</evidence>
<keyword evidence="5 7" id="KW-0804">Transcription</keyword>
<keyword evidence="3 7" id="KW-0805">Transcription regulation</keyword>
<organism evidence="9 10">
    <name type="scientific">Ceratopteris richardii</name>
    <name type="common">Triangle waterfern</name>
    <dbReference type="NCBI Taxonomy" id="49495"/>
    <lineage>
        <taxon>Eukaryota</taxon>
        <taxon>Viridiplantae</taxon>
        <taxon>Streptophyta</taxon>
        <taxon>Embryophyta</taxon>
        <taxon>Tracheophyta</taxon>
        <taxon>Polypodiopsida</taxon>
        <taxon>Polypodiidae</taxon>
        <taxon>Polypodiales</taxon>
        <taxon>Pteridineae</taxon>
        <taxon>Pteridaceae</taxon>
        <taxon>Parkerioideae</taxon>
        <taxon>Ceratopteris</taxon>
    </lineage>
</organism>
<comment type="subcellular location">
    <subcellularLocation>
        <location evidence="1 7">Nucleus</location>
    </subcellularLocation>
</comment>
<sequence>MELRQWSNYDQTYVKDFFRDQSTNSKFSRISGERDAAIAVRDRALTERKIACNERDAALLQRDVAYADRNTAWMERDKAISALTIICNNGNDREGAAKLLEVVNFFANRNHVGNNMLALPSPVEELGSQGDEHAIERHGKYLSKGGKKEIANMKRKANVATSQEHSRKKKKQQRSEGKVQKSKLGAICKSLLASVPPYDLASTPVPLCSCTGTNRQCYRWGSGGWQSSCCTTFLSAYPLPLYHARRNSRVAGRKMSGGAFKKLLDRLAETGVDITQPVDLKNHWAKHGTNKYVIVK</sequence>
<evidence type="ECO:0000256" key="7">
    <source>
        <dbReference type="RuleBase" id="RU367160"/>
    </source>
</evidence>
<comment type="function">
    <text evidence="7">Transcriptional regulator that specifically binds to GA-rich elements (GAGA-repeats) present in regulatory sequences of genes involved in developmental processes.</text>
</comment>
<evidence type="ECO:0000256" key="6">
    <source>
        <dbReference type="ARBA" id="ARBA00023242"/>
    </source>
</evidence>
<reference evidence="9" key="1">
    <citation type="submission" date="2021-08" db="EMBL/GenBank/DDBJ databases">
        <title>WGS assembly of Ceratopteris richardii.</title>
        <authorList>
            <person name="Marchant D.B."/>
            <person name="Chen G."/>
            <person name="Jenkins J."/>
            <person name="Shu S."/>
            <person name="Leebens-Mack J."/>
            <person name="Grimwood J."/>
            <person name="Schmutz J."/>
            <person name="Soltis P."/>
            <person name="Soltis D."/>
            <person name="Chen Z.-H."/>
        </authorList>
    </citation>
    <scope>NUCLEOTIDE SEQUENCE</scope>
    <source>
        <strain evidence="9">Whitten #5841</strain>
        <tissue evidence="9">Leaf</tissue>
    </source>
</reference>
<dbReference type="InterPro" id="IPR010409">
    <property type="entry name" value="GAGA-bd_tscrpt_act"/>
</dbReference>
<accession>A0A8T2R6W5</accession>
<evidence type="ECO:0000256" key="4">
    <source>
        <dbReference type="ARBA" id="ARBA00023125"/>
    </source>
</evidence>
<dbReference type="OrthoDB" id="1883964at2759"/>
<dbReference type="EMBL" id="CM035434">
    <property type="protein sequence ID" value="KAH7292079.1"/>
    <property type="molecule type" value="Genomic_DNA"/>
</dbReference>
<dbReference type="PANTHER" id="PTHR31421:SF22">
    <property type="entry name" value="PROTEIN BASIC PENTACYSTEINE3"/>
    <property type="match status" value="1"/>
</dbReference>
<dbReference type="Pfam" id="PF06217">
    <property type="entry name" value="GAGA_bind"/>
    <property type="match status" value="1"/>
</dbReference>
<evidence type="ECO:0000256" key="1">
    <source>
        <dbReference type="ARBA" id="ARBA00004123"/>
    </source>
</evidence>
<protein>
    <recommendedName>
        <fullName evidence="7">GAGA-binding transcriptional activator</fullName>
    </recommendedName>
</protein>
<proteinExistence type="inferred from homology"/>
<evidence type="ECO:0000256" key="8">
    <source>
        <dbReference type="SAM" id="MobiDB-lite"/>
    </source>
</evidence>
<name>A0A8T2R6W5_CERRI</name>
<comment type="similarity">
    <text evidence="2 7">Belongs to the BBR/BPC family.</text>
</comment>
<evidence type="ECO:0000256" key="5">
    <source>
        <dbReference type="ARBA" id="ARBA00023163"/>
    </source>
</evidence>
<dbReference type="SMART" id="SM01226">
    <property type="entry name" value="GAGA_bind"/>
    <property type="match status" value="1"/>
</dbReference>